<evidence type="ECO:0000313" key="2">
    <source>
        <dbReference type="EMBL" id="TFK86513.1"/>
    </source>
</evidence>
<protein>
    <submittedName>
        <fullName evidence="2">Uncharacterized protein</fullName>
    </submittedName>
</protein>
<dbReference type="InParanoid" id="A0A5C3PKK6"/>
<feature type="region of interest" description="Disordered" evidence="1">
    <location>
        <begin position="37"/>
        <end position="56"/>
    </location>
</feature>
<gene>
    <name evidence="2" type="ORF">K466DRAFT_149347</name>
</gene>
<proteinExistence type="predicted"/>
<organism evidence="2 3">
    <name type="scientific">Polyporus arcularius HHB13444</name>
    <dbReference type="NCBI Taxonomy" id="1314778"/>
    <lineage>
        <taxon>Eukaryota</taxon>
        <taxon>Fungi</taxon>
        <taxon>Dikarya</taxon>
        <taxon>Basidiomycota</taxon>
        <taxon>Agaricomycotina</taxon>
        <taxon>Agaricomycetes</taxon>
        <taxon>Polyporales</taxon>
        <taxon>Polyporaceae</taxon>
        <taxon>Polyporus</taxon>
    </lineage>
</organism>
<evidence type="ECO:0000256" key="1">
    <source>
        <dbReference type="SAM" id="MobiDB-lite"/>
    </source>
</evidence>
<sequence>MKRSRSERRATIACGGACQRSNSAAHHSLRCIHAHPASARPTPADTGLRSGRESVPAARHQAVAPVAAGTDQIVPQLVTICRAVYMLRCAGTVPPTSGRLLRTCAEGEMRVCGGCAGRADSSQAGGCSPLAKRTSACARRTEG</sequence>
<name>A0A5C3PKK6_9APHY</name>
<keyword evidence="3" id="KW-1185">Reference proteome</keyword>
<dbReference type="AlphaFoldDB" id="A0A5C3PKK6"/>
<evidence type="ECO:0000313" key="3">
    <source>
        <dbReference type="Proteomes" id="UP000308197"/>
    </source>
</evidence>
<reference evidence="2 3" key="1">
    <citation type="journal article" date="2019" name="Nat. Ecol. Evol.">
        <title>Megaphylogeny resolves global patterns of mushroom evolution.</title>
        <authorList>
            <person name="Varga T."/>
            <person name="Krizsan K."/>
            <person name="Foldi C."/>
            <person name="Dima B."/>
            <person name="Sanchez-Garcia M."/>
            <person name="Sanchez-Ramirez S."/>
            <person name="Szollosi G.J."/>
            <person name="Szarkandi J.G."/>
            <person name="Papp V."/>
            <person name="Albert L."/>
            <person name="Andreopoulos W."/>
            <person name="Angelini C."/>
            <person name="Antonin V."/>
            <person name="Barry K.W."/>
            <person name="Bougher N.L."/>
            <person name="Buchanan P."/>
            <person name="Buyck B."/>
            <person name="Bense V."/>
            <person name="Catcheside P."/>
            <person name="Chovatia M."/>
            <person name="Cooper J."/>
            <person name="Damon W."/>
            <person name="Desjardin D."/>
            <person name="Finy P."/>
            <person name="Geml J."/>
            <person name="Haridas S."/>
            <person name="Hughes K."/>
            <person name="Justo A."/>
            <person name="Karasinski D."/>
            <person name="Kautmanova I."/>
            <person name="Kiss B."/>
            <person name="Kocsube S."/>
            <person name="Kotiranta H."/>
            <person name="LaButti K.M."/>
            <person name="Lechner B.E."/>
            <person name="Liimatainen K."/>
            <person name="Lipzen A."/>
            <person name="Lukacs Z."/>
            <person name="Mihaltcheva S."/>
            <person name="Morgado L.N."/>
            <person name="Niskanen T."/>
            <person name="Noordeloos M.E."/>
            <person name="Ohm R.A."/>
            <person name="Ortiz-Santana B."/>
            <person name="Ovrebo C."/>
            <person name="Racz N."/>
            <person name="Riley R."/>
            <person name="Savchenko A."/>
            <person name="Shiryaev A."/>
            <person name="Soop K."/>
            <person name="Spirin V."/>
            <person name="Szebenyi C."/>
            <person name="Tomsovsky M."/>
            <person name="Tulloss R.E."/>
            <person name="Uehling J."/>
            <person name="Grigoriev I.V."/>
            <person name="Vagvolgyi C."/>
            <person name="Papp T."/>
            <person name="Martin F.M."/>
            <person name="Miettinen O."/>
            <person name="Hibbett D.S."/>
            <person name="Nagy L.G."/>
        </authorList>
    </citation>
    <scope>NUCLEOTIDE SEQUENCE [LARGE SCALE GENOMIC DNA]</scope>
    <source>
        <strain evidence="2 3">HHB13444</strain>
    </source>
</reference>
<dbReference type="Proteomes" id="UP000308197">
    <property type="component" value="Unassembled WGS sequence"/>
</dbReference>
<accession>A0A5C3PKK6</accession>
<dbReference type="EMBL" id="ML211196">
    <property type="protein sequence ID" value="TFK86513.1"/>
    <property type="molecule type" value="Genomic_DNA"/>
</dbReference>